<dbReference type="Proteomes" id="UP001234297">
    <property type="component" value="Chromosome 1"/>
</dbReference>
<protein>
    <submittedName>
        <fullName evidence="1">Uncharacterized protein</fullName>
    </submittedName>
</protein>
<gene>
    <name evidence="1" type="ORF">MRB53_003398</name>
</gene>
<evidence type="ECO:0000313" key="1">
    <source>
        <dbReference type="EMBL" id="KAJ8650375.1"/>
    </source>
</evidence>
<proteinExistence type="predicted"/>
<evidence type="ECO:0000313" key="2">
    <source>
        <dbReference type="Proteomes" id="UP001234297"/>
    </source>
</evidence>
<accession>A0ACC2MY58</accession>
<organism evidence="1 2">
    <name type="scientific">Persea americana</name>
    <name type="common">Avocado</name>
    <dbReference type="NCBI Taxonomy" id="3435"/>
    <lineage>
        <taxon>Eukaryota</taxon>
        <taxon>Viridiplantae</taxon>
        <taxon>Streptophyta</taxon>
        <taxon>Embryophyta</taxon>
        <taxon>Tracheophyta</taxon>
        <taxon>Spermatophyta</taxon>
        <taxon>Magnoliopsida</taxon>
        <taxon>Magnoliidae</taxon>
        <taxon>Laurales</taxon>
        <taxon>Lauraceae</taxon>
        <taxon>Persea</taxon>
    </lineage>
</organism>
<reference evidence="1 2" key="1">
    <citation type="journal article" date="2022" name="Hortic Res">
        <title>A haplotype resolved chromosomal level avocado genome allows analysis of novel avocado genes.</title>
        <authorList>
            <person name="Nath O."/>
            <person name="Fletcher S.J."/>
            <person name="Hayward A."/>
            <person name="Shaw L.M."/>
            <person name="Masouleh A.K."/>
            <person name="Furtado A."/>
            <person name="Henry R.J."/>
            <person name="Mitter N."/>
        </authorList>
    </citation>
    <scope>NUCLEOTIDE SEQUENCE [LARGE SCALE GENOMIC DNA]</scope>
    <source>
        <strain evidence="2">cv. Hass</strain>
    </source>
</reference>
<comment type="caution">
    <text evidence="1">The sequence shown here is derived from an EMBL/GenBank/DDBJ whole genome shotgun (WGS) entry which is preliminary data.</text>
</comment>
<keyword evidence="2" id="KW-1185">Reference proteome</keyword>
<name>A0ACC2MY58_PERAE</name>
<sequence>MAGSASGANVVGGSSEEISNGQHFRPEDSLAEWRSCEQLETSTSPPYWDTDADDGCSGPKPSELYGKFTWKIENFSQINKRELRSNAFDVGGYKWYILIYPQGCDVCNHLSLFLCVANHDKLLPGWGHFAQFTIAVVNKDPKKSKYSDTLHRFWKKEHDWGWKRFMELSKVYDGFIISDTLVIKAQVQVIREKAHRPLRCLDCQYRRELVRVYQSNVELICRRCVEEKRDLLTKLIEDKVRWSSFRAFWYGIDQNARCRMSRDKMDTILKKVVKNFFIEKEVTSTLVMDSLSSGLKVLEHRSENKKGRAKLVTLEETPAPIVHIEKDMFVLADDVLLLLERATMEPLPPKDDKGPQNRTKDGSSGEDFNKDSIVCDEMRLTELGRRTLEIFVLAHIFSNIIEVAYQEAVAFKRQEELIREEEAAVLAELELKAKHGAAEKEKRSKKKQAKQRRSSHKGKDRGKDERSDLMEQAKQERESPSGKRTVDDLSMKRAQPVPQKKDVSDGSDVTETPQPHFEGRDARTANWHTDMLSDNHASTEASSSETSCLPVHNGTTDKKSPSVIDDSSSTCSTDSVPSIVMNGPYKVNSLPDCKRQVSPSSGKRHSNKYMCDQTNQGNKTDYQPSDTATDKGPLHDHTSGSCREDEPQLEAVVLSSTDQINWLEQHIVEKEEKVTSLQRKPSFKDQADVNRPFKQRPAEKIPSPCSPLRSLPSSLQPKQAVEATGASEPVPVRESSSNCSTQTETVPSISKPDVQIFVTSTKACKDPVEKSATLASAVSRPLSVPISAPVPNAHVPSMVQTTSLLAQSASAAGQLGVDLSKTTSGYVSLTQSYKNAVMGSTTCATSSSSARLHSSSSPSPSPANSQHPISPERRNLCSAITDLSFGTAAPELLPNQPQLIGDCIWQDGNDMQFYPTMLNDLQSCCPCYSGGDRSQTNHADEVPAASSAHQVQGPSADEFPHLDIINYLLDEDYSIGNLGMMGPTVQTSNNGNHPLNGQLTFPGDVGWVDVGPSIDYCTLDGVAKYSDDNMQMMYNYSSSLYDGMMDGALHVGLSGYMNGQIDGMIQNQWPADLSLLGVRSRQGDGYSVQLPNYSDMACGINGCTVFRHASGH</sequence>
<dbReference type="EMBL" id="CM056809">
    <property type="protein sequence ID" value="KAJ8650375.1"/>
    <property type="molecule type" value="Genomic_DNA"/>
</dbReference>